<evidence type="ECO:0000256" key="3">
    <source>
        <dbReference type="ARBA" id="ARBA00023015"/>
    </source>
</evidence>
<dbReference type="InterPro" id="IPR051446">
    <property type="entry name" value="HTH_trans_reg/aminotransferase"/>
</dbReference>
<dbReference type="InterPro" id="IPR004839">
    <property type="entry name" value="Aminotransferase_I/II_large"/>
</dbReference>
<dbReference type="InterPro" id="IPR015421">
    <property type="entry name" value="PyrdxlP-dep_Trfase_major"/>
</dbReference>
<dbReference type="SUPFAM" id="SSF53383">
    <property type="entry name" value="PLP-dependent transferases"/>
    <property type="match status" value="1"/>
</dbReference>
<dbReference type="InterPro" id="IPR015422">
    <property type="entry name" value="PyrdxlP-dep_Trfase_small"/>
</dbReference>
<sequence>MAAQYQITGDSAASIVTSIEEGVRQGALRPGDSLPTVRGLASALGVAANTAAAAYQQLRARGMIETAGRHGTRVRPVTPLGRTSRGLPVPVGVADLSSGAPTLLPALGPVLATVAREVGDQPSYGAAGPLPELIAAARERLPELPAGCAITVVSGALDGLDRLLSTQLRPGDPVGVEDPGWAALLDLIAALGLTPVPMPVDEDGPTEEGLRRALGAGVKAIIVTTRAQNPTGAAVTRARARALRHLLDGEDVLVIEDDHAAELAGVELHPLAGATARWAFLRSASKPYGPDLRIAALAGDDVTISRVAGRLALGAGWVSTVLQRVLLHLWAEADVTAAREAYDLRRRAVLAALAERGVPATGRTGINIWVSVADETRVVATLRDAGYAVAPGSLFRIAAAPGIRVTVAGLHPVDITNFVDALVGAVQAGERAGRF</sequence>
<evidence type="ECO:0000256" key="5">
    <source>
        <dbReference type="ARBA" id="ARBA00023163"/>
    </source>
</evidence>
<evidence type="ECO:0000256" key="4">
    <source>
        <dbReference type="ARBA" id="ARBA00023125"/>
    </source>
</evidence>
<dbReference type="RefSeq" id="WP_184841816.1">
    <property type="nucleotide sequence ID" value="NZ_JACHMN010000003.1"/>
</dbReference>
<evidence type="ECO:0000256" key="2">
    <source>
        <dbReference type="ARBA" id="ARBA00022898"/>
    </source>
</evidence>
<keyword evidence="8" id="KW-1185">Reference proteome</keyword>
<dbReference type="Pfam" id="PF00155">
    <property type="entry name" value="Aminotran_1_2"/>
    <property type="match status" value="1"/>
</dbReference>
<dbReference type="InterPro" id="IPR000524">
    <property type="entry name" value="Tscrpt_reg_HTH_GntR"/>
</dbReference>
<reference evidence="7 8" key="1">
    <citation type="submission" date="2020-08" db="EMBL/GenBank/DDBJ databases">
        <title>Sequencing the genomes of 1000 actinobacteria strains.</title>
        <authorList>
            <person name="Klenk H.-P."/>
        </authorList>
    </citation>
    <scope>NUCLEOTIDE SEQUENCE [LARGE SCALE GENOMIC DNA]</scope>
    <source>
        <strain evidence="7 8">DSM 45362</strain>
    </source>
</reference>
<dbReference type="CDD" id="cd00609">
    <property type="entry name" value="AAT_like"/>
    <property type="match status" value="1"/>
</dbReference>
<comment type="caution">
    <text evidence="7">The sequence shown here is derived from an EMBL/GenBank/DDBJ whole genome shotgun (WGS) entry which is preliminary data.</text>
</comment>
<proteinExistence type="inferred from homology"/>
<dbReference type="SMART" id="SM00345">
    <property type="entry name" value="HTH_GNTR"/>
    <property type="match status" value="1"/>
</dbReference>
<dbReference type="Gene3D" id="3.40.640.10">
    <property type="entry name" value="Type I PLP-dependent aspartate aminotransferase-like (Major domain)"/>
    <property type="match status" value="1"/>
</dbReference>
<dbReference type="PROSITE" id="PS50949">
    <property type="entry name" value="HTH_GNTR"/>
    <property type="match status" value="1"/>
</dbReference>
<dbReference type="EMBL" id="JACHMN010000003">
    <property type="protein sequence ID" value="MBB5872324.1"/>
    <property type="molecule type" value="Genomic_DNA"/>
</dbReference>
<dbReference type="GO" id="GO:0003677">
    <property type="term" value="F:DNA binding"/>
    <property type="evidence" value="ECO:0007669"/>
    <property type="project" value="UniProtKB-KW"/>
</dbReference>
<dbReference type="PANTHER" id="PTHR46577:SF1">
    <property type="entry name" value="HTH-TYPE TRANSCRIPTIONAL REGULATORY PROTEIN GABR"/>
    <property type="match status" value="1"/>
</dbReference>
<evidence type="ECO:0000256" key="1">
    <source>
        <dbReference type="ARBA" id="ARBA00005384"/>
    </source>
</evidence>
<gene>
    <name evidence="7" type="ORF">F4553_005758</name>
</gene>
<dbReference type="Gene3D" id="3.90.1150.10">
    <property type="entry name" value="Aspartate Aminotransferase, domain 1"/>
    <property type="match status" value="1"/>
</dbReference>
<organism evidence="7 8">
    <name type="scientific">Allocatelliglobosispora scoriae</name>
    <dbReference type="NCBI Taxonomy" id="643052"/>
    <lineage>
        <taxon>Bacteria</taxon>
        <taxon>Bacillati</taxon>
        <taxon>Actinomycetota</taxon>
        <taxon>Actinomycetes</taxon>
        <taxon>Micromonosporales</taxon>
        <taxon>Micromonosporaceae</taxon>
        <taxon>Allocatelliglobosispora</taxon>
    </lineage>
</organism>
<evidence type="ECO:0000259" key="6">
    <source>
        <dbReference type="PROSITE" id="PS50949"/>
    </source>
</evidence>
<name>A0A841BVX9_9ACTN</name>
<accession>A0A841BVX9</accession>
<dbReference type="GO" id="GO:0003700">
    <property type="term" value="F:DNA-binding transcription factor activity"/>
    <property type="evidence" value="ECO:0007669"/>
    <property type="project" value="InterPro"/>
</dbReference>
<dbReference type="Gene3D" id="1.10.10.10">
    <property type="entry name" value="Winged helix-like DNA-binding domain superfamily/Winged helix DNA-binding domain"/>
    <property type="match status" value="1"/>
</dbReference>
<comment type="similarity">
    <text evidence="1">In the C-terminal section; belongs to the class-I pyridoxal-phosphate-dependent aminotransferase family.</text>
</comment>
<dbReference type="Proteomes" id="UP000587527">
    <property type="component" value="Unassembled WGS sequence"/>
</dbReference>
<dbReference type="InterPro" id="IPR015424">
    <property type="entry name" value="PyrdxlP-dep_Trfase"/>
</dbReference>
<keyword evidence="3" id="KW-0805">Transcription regulation</keyword>
<keyword evidence="5" id="KW-0804">Transcription</keyword>
<feature type="domain" description="HTH gntR-type" evidence="6">
    <location>
        <begin position="9"/>
        <end position="77"/>
    </location>
</feature>
<dbReference type="AlphaFoldDB" id="A0A841BVX9"/>
<protein>
    <submittedName>
        <fullName evidence="7">DNA-binding transcriptional MocR family regulator</fullName>
    </submittedName>
</protein>
<evidence type="ECO:0000313" key="7">
    <source>
        <dbReference type="EMBL" id="MBB5872324.1"/>
    </source>
</evidence>
<dbReference type="InterPro" id="IPR036388">
    <property type="entry name" value="WH-like_DNA-bd_sf"/>
</dbReference>
<dbReference type="SUPFAM" id="SSF46785">
    <property type="entry name" value="Winged helix' DNA-binding domain"/>
    <property type="match status" value="1"/>
</dbReference>
<keyword evidence="4 7" id="KW-0238">DNA-binding</keyword>
<evidence type="ECO:0000313" key="8">
    <source>
        <dbReference type="Proteomes" id="UP000587527"/>
    </source>
</evidence>
<keyword evidence="2" id="KW-0663">Pyridoxal phosphate</keyword>
<dbReference type="PANTHER" id="PTHR46577">
    <property type="entry name" value="HTH-TYPE TRANSCRIPTIONAL REGULATORY PROTEIN GABR"/>
    <property type="match status" value="1"/>
</dbReference>
<dbReference type="Pfam" id="PF00392">
    <property type="entry name" value="GntR"/>
    <property type="match status" value="1"/>
</dbReference>
<dbReference type="InterPro" id="IPR036390">
    <property type="entry name" value="WH_DNA-bd_sf"/>
</dbReference>
<dbReference type="GO" id="GO:0030170">
    <property type="term" value="F:pyridoxal phosphate binding"/>
    <property type="evidence" value="ECO:0007669"/>
    <property type="project" value="InterPro"/>
</dbReference>